<gene>
    <name evidence="5" type="ORF">OIK44_10885</name>
</gene>
<dbReference type="PANTHER" id="PTHR35603:SF2">
    <property type="entry name" value="OUTER MEMBRANE LIPOPROTEIN"/>
    <property type="match status" value="1"/>
</dbReference>
<feature type="domain" description="Glycine zipper 2TM" evidence="4">
    <location>
        <begin position="69"/>
        <end position="109"/>
    </location>
</feature>
<keyword evidence="6" id="KW-1185">Reference proteome</keyword>
<evidence type="ECO:0000259" key="4">
    <source>
        <dbReference type="Pfam" id="PF05433"/>
    </source>
</evidence>
<protein>
    <submittedName>
        <fullName evidence="5">Glycine zipper 2TM domain-containing protein</fullName>
    </submittedName>
</protein>
<comment type="subcellular location">
    <subcellularLocation>
        <location evidence="1">Membrane</location>
    </subcellularLocation>
</comment>
<evidence type="ECO:0000313" key="5">
    <source>
        <dbReference type="EMBL" id="MDC8758094.1"/>
    </source>
</evidence>
<dbReference type="InterPro" id="IPR051407">
    <property type="entry name" value="Bact_OM_lipoprot/Surf_antigen"/>
</dbReference>
<reference evidence="5 6" key="1">
    <citation type="submission" date="2022-10" db="EMBL/GenBank/DDBJ databases">
        <title>Janthinobacterium sp. hw3 Genome sequencing.</title>
        <authorList>
            <person name="Park S."/>
        </authorList>
    </citation>
    <scope>NUCLEOTIDE SEQUENCE [LARGE SCALE GENOMIC DNA]</scope>
    <source>
        <strain evidence="6">hw3</strain>
    </source>
</reference>
<dbReference type="InterPro" id="IPR008816">
    <property type="entry name" value="Gly_zipper_2TM_dom"/>
</dbReference>
<keyword evidence="3" id="KW-0732">Signal</keyword>
<dbReference type="PANTHER" id="PTHR35603">
    <property type="match status" value="1"/>
</dbReference>
<dbReference type="Proteomes" id="UP001221208">
    <property type="component" value="Unassembled WGS sequence"/>
</dbReference>
<comment type="caution">
    <text evidence="5">The sequence shown here is derived from an EMBL/GenBank/DDBJ whole genome shotgun (WGS) entry which is preliminary data.</text>
</comment>
<proteinExistence type="predicted"/>
<name>A0ABT5JZE4_9BURK</name>
<feature type="chain" id="PRO_5046475525" evidence="3">
    <location>
        <begin position="35"/>
        <end position="157"/>
    </location>
</feature>
<feature type="signal peptide" evidence="3">
    <location>
        <begin position="1"/>
        <end position="34"/>
    </location>
</feature>
<dbReference type="EMBL" id="JAQQXR010000003">
    <property type="protein sequence ID" value="MDC8758094.1"/>
    <property type="molecule type" value="Genomic_DNA"/>
</dbReference>
<dbReference type="Pfam" id="PF05433">
    <property type="entry name" value="Rick_17kDa_Anti"/>
    <property type="match status" value="1"/>
</dbReference>
<keyword evidence="2" id="KW-0472">Membrane</keyword>
<organism evidence="5 6">
    <name type="scientific">Janthinobacterium fluminis</name>
    <dbReference type="NCBI Taxonomy" id="2987524"/>
    <lineage>
        <taxon>Bacteria</taxon>
        <taxon>Pseudomonadati</taxon>
        <taxon>Pseudomonadota</taxon>
        <taxon>Betaproteobacteria</taxon>
        <taxon>Burkholderiales</taxon>
        <taxon>Oxalobacteraceae</taxon>
        <taxon>Janthinobacterium</taxon>
    </lineage>
</organism>
<evidence type="ECO:0000256" key="1">
    <source>
        <dbReference type="ARBA" id="ARBA00004370"/>
    </source>
</evidence>
<evidence type="ECO:0000313" key="6">
    <source>
        <dbReference type="Proteomes" id="UP001221208"/>
    </source>
</evidence>
<evidence type="ECO:0000256" key="3">
    <source>
        <dbReference type="SAM" id="SignalP"/>
    </source>
</evidence>
<dbReference type="RefSeq" id="WP_273670766.1">
    <property type="nucleotide sequence ID" value="NZ_JAQQXR010000003.1"/>
</dbReference>
<evidence type="ECO:0000256" key="2">
    <source>
        <dbReference type="ARBA" id="ARBA00023136"/>
    </source>
</evidence>
<accession>A0ABT5JZE4</accession>
<sequence length="157" mass="15530">MKQASTTRFPGLARAALCAAFASLLAAAPLAAQAAPSQRGAHAAACQSCGTVISTRTYQQAAAHGSGVGAVGGAVVGGLLGNQIGGGNGRKLATVAGAVGGGFAGNAIEKQARSTTKTQVKVRMNNGSVRSFVEAGASRRHAGQYVKVVQGKLVAQR</sequence>